<evidence type="ECO:0000313" key="5">
    <source>
        <dbReference type="EMBL" id="SDF48954.1"/>
    </source>
</evidence>
<dbReference type="SUPFAM" id="SSF51206">
    <property type="entry name" value="cAMP-binding domain-like"/>
    <property type="match status" value="1"/>
</dbReference>
<sequence>MATAAVANPANGALSGDDLIFAQLAPEEPTSIPDRVAALRRVKALDTLSHDDLVWLAEHGTERKAHDGTLIFHGGAPVHHMTILLQGEVHVRRASGPVAFFIGRSGAVTGKLPFSRMKSYGGDGYAAGEVWTLDFEESSFPEMLHAVPGLTQIIVSTLLDRTREVTRMEQQAEKLNALGKLAANLSHELNNPASAARSAANNLWTELRNYGYQKFRLGALCIGGDTKVAYNEWIASMQHLMQPDGRPHRSDAVDVAAREDVLLRWMEAHQVEDAWRIAPVLAETIVETSHLDSLASVLQGEALTVALASFASGMNAERMTDAVIDSTRRIFELITAIRGYSYMDQAPIQEIDLREALDNTLAMLNSRLGSVEVDRSYGDEVPQILAYGGELNQVWTALIENALDAMGQCEDSYSPKLTLRTSLSGSTVLVEVCDNGPGIPQEIGSRIFEPFFTTKGIGQALGLGLDTANRVVTKHKGQLSVLHSKPGDTCIQVRLPIEQTGAY</sequence>
<dbReference type="InterPro" id="IPR018490">
    <property type="entry name" value="cNMP-bd_dom_sf"/>
</dbReference>
<feature type="domain" description="Histidine kinase" evidence="4">
    <location>
        <begin position="317"/>
        <end position="499"/>
    </location>
</feature>
<dbReference type="Gene3D" id="1.10.287.130">
    <property type="match status" value="1"/>
</dbReference>
<feature type="domain" description="Cyclic nucleotide-binding" evidence="3">
    <location>
        <begin position="44"/>
        <end position="161"/>
    </location>
</feature>
<dbReference type="InterPro" id="IPR005467">
    <property type="entry name" value="His_kinase_dom"/>
</dbReference>
<keyword evidence="6" id="KW-1185">Reference proteome</keyword>
<evidence type="ECO:0000256" key="1">
    <source>
        <dbReference type="ARBA" id="ARBA00000085"/>
    </source>
</evidence>
<dbReference type="PROSITE" id="PS50042">
    <property type="entry name" value="CNMP_BINDING_3"/>
    <property type="match status" value="1"/>
</dbReference>
<dbReference type="InterPro" id="IPR036890">
    <property type="entry name" value="HATPase_C_sf"/>
</dbReference>
<dbReference type="InterPro" id="IPR003594">
    <property type="entry name" value="HATPase_dom"/>
</dbReference>
<dbReference type="SUPFAM" id="SSF55874">
    <property type="entry name" value="ATPase domain of HSP90 chaperone/DNA topoisomerase II/histidine kinase"/>
    <property type="match status" value="1"/>
</dbReference>
<evidence type="ECO:0000259" key="4">
    <source>
        <dbReference type="PROSITE" id="PS50109"/>
    </source>
</evidence>
<dbReference type="PANTHER" id="PTHR43065">
    <property type="entry name" value="SENSOR HISTIDINE KINASE"/>
    <property type="match status" value="1"/>
</dbReference>
<dbReference type="PROSITE" id="PS50109">
    <property type="entry name" value="HIS_KIN"/>
    <property type="match status" value="1"/>
</dbReference>
<dbReference type="PANTHER" id="PTHR43065:SF48">
    <property type="entry name" value="HISTIDINE KINASE"/>
    <property type="match status" value="1"/>
</dbReference>
<evidence type="ECO:0000313" key="6">
    <source>
        <dbReference type="Proteomes" id="UP000182427"/>
    </source>
</evidence>
<keyword evidence="5" id="KW-0808">Transferase</keyword>
<keyword evidence="5" id="KW-0418">Kinase</keyword>
<dbReference type="SUPFAM" id="SSF47384">
    <property type="entry name" value="Homodimeric domain of signal transducing histidine kinase"/>
    <property type="match status" value="1"/>
</dbReference>
<dbReference type="EMBL" id="LT629690">
    <property type="protein sequence ID" value="SDF48954.1"/>
    <property type="molecule type" value="Genomic_DNA"/>
</dbReference>
<dbReference type="RefSeq" id="WP_083345460.1">
    <property type="nucleotide sequence ID" value="NZ_LT629690.1"/>
</dbReference>
<dbReference type="InterPro" id="IPR004358">
    <property type="entry name" value="Sig_transdc_His_kin-like_C"/>
</dbReference>
<dbReference type="Pfam" id="PF02518">
    <property type="entry name" value="HATPase_c"/>
    <property type="match status" value="1"/>
</dbReference>
<dbReference type="InterPro" id="IPR014710">
    <property type="entry name" value="RmlC-like_jellyroll"/>
</dbReference>
<dbReference type="PRINTS" id="PR00344">
    <property type="entry name" value="BCTRLSENSOR"/>
</dbReference>
<dbReference type="InterPro" id="IPR000595">
    <property type="entry name" value="cNMP-bd_dom"/>
</dbReference>
<gene>
    <name evidence="5" type="ORF">SAMN05444167_2538</name>
</gene>
<dbReference type="Proteomes" id="UP000182427">
    <property type="component" value="Chromosome I"/>
</dbReference>
<proteinExistence type="predicted"/>
<dbReference type="CDD" id="cd00038">
    <property type="entry name" value="CAP_ED"/>
    <property type="match status" value="1"/>
</dbReference>
<dbReference type="Gene3D" id="3.30.565.10">
    <property type="entry name" value="Histidine kinase-like ATPase, C-terminal domain"/>
    <property type="match status" value="1"/>
</dbReference>
<dbReference type="AlphaFoldDB" id="A0A1G7LHY1"/>
<evidence type="ECO:0000259" key="3">
    <source>
        <dbReference type="PROSITE" id="PS50042"/>
    </source>
</evidence>
<reference evidence="5 6" key="1">
    <citation type="submission" date="2016-10" db="EMBL/GenBank/DDBJ databases">
        <authorList>
            <person name="de Groot N.N."/>
        </authorList>
    </citation>
    <scope>NUCLEOTIDE SEQUENCE [LARGE SCALE GENOMIC DNA]</scope>
    <source>
        <strain evidence="5 6">GAS232</strain>
    </source>
</reference>
<evidence type="ECO:0000256" key="2">
    <source>
        <dbReference type="ARBA" id="ARBA00012438"/>
    </source>
</evidence>
<name>A0A1G7LHY1_9BACT</name>
<dbReference type="SMART" id="SM00387">
    <property type="entry name" value="HATPase_c"/>
    <property type="match status" value="1"/>
</dbReference>
<organism evidence="5 6">
    <name type="scientific">Terriglobus roseus</name>
    <dbReference type="NCBI Taxonomy" id="392734"/>
    <lineage>
        <taxon>Bacteria</taxon>
        <taxon>Pseudomonadati</taxon>
        <taxon>Acidobacteriota</taxon>
        <taxon>Terriglobia</taxon>
        <taxon>Terriglobales</taxon>
        <taxon>Acidobacteriaceae</taxon>
        <taxon>Terriglobus</taxon>
    </lineage>
</organism>
<dbReference type="EC" id="2.7.13.3" evidence="2"/>
<dbReference type="InterPro" id="IPR036097">
    <property type="entry name" value="HisK_dim/P_sf"/>
</dbReference>
<accession>A0A1G7LHY1</accession>
<dbReference type="Gene3D" id="2.60.120.10">
    <property type="entry name" value="Jelly Rolls"/>
    <property type="match status" value="1"/>
</dbReference>
<dbReference type="OrthoDB" id="224978at2"/>
<protein>
    <recommendedName>
        <fullName evidence="2">histidine kinase</fullName>
        <ecNumber evidence="2">2.7.13.3</ecNumber>
    </recommendedName>
</protein>
<dbReference type="GO" id="GO:0000155">
    <property type="term" value="F:phosphorelay sensor kinase activity"/>
    <property type="evidence" value="ECO:0007669"/>
    <property type="project" value="InterPro"/>
</dbReference>
<comment type="catalytic activity">
    <reaction evidence="1">
        <text>ATP + protein L-histidine = ADP + protein N-phospho-L-histidine.</text>
        <dbReference type="EC" id="2.7.13.3"/>
    </reaction>
</comment>